<dbReference type="Pfam" id="PF06784">
    <property type="entry name" value="UPF0240"/>
    <property type="match status" value="1"/>
</dbReference>
<protein>
    <recommendedName>
        <fullName evidence="3">NADH dehydrogenase [ubiquinone] 1 alpha subcomplex assembly factor 4</fullName>
    </recommendedName>
</protein>
<feature type="region of interest" description="Disordered" evidence="4">
    <location>
        <begin position="24"/>
        <end position="46"/>
    </location>
</feature>
<accession>A0A8C4RPC3</accession>
<dbReference type="GO" id="GO:0005739">
    <property type="term" value="C:mitochondrion"/>
    <property type="evidence" value="ECO:0007669"/>
    <property type="project" value="TreeGrafter"/>
</dbReference>
<keyword evidence="6" id="KW-1185">Reference proteome</keyword>
<evidence type="ECO:0000256" key="2">
    <source>
        <dbReference type="ARBA" id="ARBA00011265"/>
    </source>
</evidence>
<reference evidence="5" key="2">
    <citation type="submission" date="2025-08" db="UniProtKB">
        <authorList>
            <consortium name="Ensembl"/>
        </authorList>
    </citation>
    <scope>IDENTIFICATION</scope>
</reference>
<dbReference type="GeneID" id="114648496"/>
<comment type="similarity">
    <text evidence="1">Belongs to the NDUFAF4 family.</text>
</comment>
<dbReference type="AlphaFoldDB" id="A0A8C4RPC3"/>
<proteinExistence type="inferred from homology"/>
<dbReference type="InterPro" id="IPR009622">
    <property type="entry name" value="NDUFAF4"/>
</dbReference>
<dbReference type="PANTHER" id="PTHR13338">
    <property type="entry name" value="UPF0240 PROTEIN"/>
    <property type="match status" value="1"/>
</dbReference>
<dbReference type="PANTHER" id="PTHR13338:SF4">
    <property type="entry name" value="NADH DEHYDROGENASE [UBIQUINONE] 1 ALPHA SUBCOMPLEX ASSEMBLY FACTOR 4"/>
    <property type="match status" value="1"/>
</dbReference>
<dbReference type="Proteomes" id="UP000694620">
    <property type="component" value="Chromosome 3"/>
</dbReference>
<name>A0A8C4RPC3_ERPCA</name>
<dbReference type="GeneTree" id="ENSGT00390000001627"/>
<evidence type="ECO:0000256" key="4">
    <source>
        <dbReference type="SAM" id="MobiDB-lite"/>
    </source>
</evidence>
<reference evidence="5" key="3">
    <citation type="submission" date="2025-09" db="UniProtKB">
        <authorList>
            <consortium name="Ensembl"/>
        </authorList>
    </citation>
    <scope>IDENTIFICATION</scope>
</reference>
<evidence type="ECO:0000313" key="6">
    <source>
        <dbReference type="Proteomes" id="UP000694620"/>
    </source>
</evidence>
<evidence type="ECO:0000313" key="5">
    <source>
        <dbReference type="Ensembl" id="ENSECRP00000005596.1"/>
    </source>
</evidence>
<evidence type="ECO:0000256" key="1">
    <source>
        <dbReference type="ARBA" id="ARBA00010698"/>
    </source>
</evidence>
<dbReference type="Ensembl" id="ENSECRT00000005692.1">
    <property type="protein sequence ID" value="ENSECRP00000005596.1"/>
    <property type="gene ID" value="ENSECRG00000003771.1"/>
</dbReference>
<sequence>MGSRFTRALRNFNLENRVVKEISKPKPSAAPRYPSDKHQFEQSSEESIIHDDIHKKNDHLLKLLKTIYVETKDPSLEKRKPDLPVLMEVEHRHPKFSLPNESLQMLNIKTIPKGKLTVVEAVMILNNHKKSPATWTVENIAQEYCLDLNETKAVLDFFIPFNVKIIPPKQDSKKKIKAT</sequence>
<dbReference type="RefSeq" id="XP_028653401.1">
    <property type="nucleotide sequence ID" value="XM_028797568.2"/>
</dbReference>
<reference evidence="5" key="1">
    <citation type="submission" date="2021-06" db="EMBL/GenBank/DDBJ databases">
        <authorList>
            <consortium name="Wellcome Sanger Institute Data Sharing"/>
        </authorList>
    </citation>
    <scope>NUCLEOTIDE SEQUENCE [LARGE SCALE GENOMIC DNA]</scope>
</reference>
<gene>
    <name evidence="5" type="primary">NDUFAF4</name>
    <name evidence="5" type="synonym">ndufaf4</name>
</gene>
<comment type="subunit">
    <text evidence="2">Binds calmodulin. Interacts with NDUFAF3.</text>
</comment>
<dbReference type="GO" id="GO:0032981">
    <property type="term" value="P:mitochondrial respiratory chain complex I assembly"/>
    <property type="evidence" value="ECO:0007669"/>
    <property type="project" value="InterPro"/>
</dbReference>
<evidence type="ECO:0000256" key="3">
    <source>
        <dbReference type="ARBA" id="ARBA00021777"/>
    </source>
</evidence>
<organism evidence="5 6">
    <name type="scientific">Erpetoichthys calabaricus</name>
    <name type="common">Rope fish</name>
    <name type="synonym">Calamoichthys calabaricus</name>
    <dbReference type="NCBI Taxonomy" id="27687"/>
    <lineage>
        <taxon>Eukaryota</taxon>
        <taxon>Metazoa</taxon>
        <taxon>Chordata</taxon>
        <taxon>Craniata</taxon>
        <taxon>Vertebrata</taxon>
        <taxon>Euteleostomi</taxon>
        <taxon>Actinopterygii</taxon>
        <taxon>Polypteriformes</taxon>
        <taxon>Polypteridae</taxon>
        <taxon>Erpetoichthys</taxon>
    </lineage>
</organism>
<dbReference type="OrthoDB" id="2434756at2759"/>